<keyword evidence="21" id="KW-1185">Reference proteome</keyword>
<keyword evidence="11 17" id="KW-0276">Fatty acid metabolism</keyword>
<feature type="domain" description="CoA carboxyltransferase C-terminal" evidence="19">
    <location>
        <begin position="287"/>
        <end position="529"/>
    </location>
</feature>
<comment type="subcellular location">
    <subcellularLocation>
        <location evidence="1 17">Cytoplasm</location>
    </subcellularLocation>
</comment>
<dbReference type="InterPro" id="IPR029045">
    <property type="entry name" value="ClpP/crotonase-like_dom_sf"/>
</dbReference>
<comment type="pathway">
    <text evidence="2 17">Lipid metabolism; malonyl-CoA biosynthesis; malonyl-CoA from acetyl-CoA: step 1/1.</text>
</comment>
<dbReference type="PANTHER" id="PTHR42853:SF3">
    <property type="entry name" value="ACETYL-COENZYME A CARBOXYLASE CARBOXYL TRANSFERASE SUBUNIT ALPHA, CHLOROPLASTIC"/>
    <property type="match status" value="1"/>
</dbReference>
<evidence type="ECO:0000256" key="9">
    <source>
        <dbReference type="ARBA" id="ARBA00022741"/>
    </source>
</evidence>
<reference evidence="20 21" key="1">
    <citation type="submission" date="2020-08" db="EMBL/GenBank/DDBJ databases">
        <title>Genomic Encyclopedia of Type Strains, Phase III (KMG-III): the genomes of soil and plant-associated and newly described type strains.</title>
        <authorList>
            <person name="Whitman W."/>
        </authorList>
    </citation>
    <scope>NUCLEOTIDE SEQUENCE [LARGE SCALE GENOMIC DNA]</scope>
    <source>
        <strain evidence="20 21">CECT 8640</strain>
    </source>
</reference>
<evidence type="ECO:0000256" key="5">
    <source>
        <dbReference type="ARBA" id="ARBA00011664"/>
    </source>
</evidence>
<keyword evidence="14 17" id="KW-0275">Fatty acid biosynthesis</keyword>
<feature type="binding site" evidence="17">
    <location>
        <position position="19"/>
    </location>
    <ligand>
        <name>Zn(2+)</name>
        <dbReference type="ChEBI" id="CHEBI:29105"/>
    </ligand>
</feature>
<comment type="function">
    <text evidence="15 17">Component of the acetyl coenzyme A carboxylase (ACC) complex. Biotin carboxylase (BC) catalyzes the carboxylation of biotin on its carrier protein (BCCP) and then the CO(2) group is transferred by the transcarboxylase to acetyl-CoA to form malonyl-CoA.</text>
</comment>
<evidence type="ECO:0000256" key="4">
    <source>
        <dbReference type="ARBA" id="ARBA00010284"/>
    </source>
</evidence>
<dbReference type="RefSeq" id="WP_184697008.1">
    <property type="nucleotide sequence ID" value="NZ_JACHJN010000012.1"/>
</dbReference>
<dbReference type="SUPFAM" id="SSF52096">
    <property type="entry name" value="ClpP/crotonase"/>
    <property type="match status" value="2"/>
</dbReference>
<dbReference type="GO" id="GO:0008270">
    <property type="term" value="F:zinc ion binding"/>
    <property type="evidence" value="ECO:0007669"/>
    <property type="project" value="UniProtKB-UniRule"/>
</dbReference>
<keyword evidence="17" id="KW-0479">Metal-binding</keyword>
<evidence type="ECO:0000256" key="17">
    <source>
        <dbReference type="HAMAP-Rule" id="MF_01395"/>
    </source>
</evidence>
<evidence type="ECO:0000256" key="16">
    <source>
        <dbReference type="ARBA" id="ARBA00049152"/>
    </source>
</evidence>
<feature type="domain" description="CoA carboxyltransferase N-terminal" evidence="18">
    <location>
        <begin position="15"/>
        <end position="283"/>
    </location>
</feature>
<comment type="similarity">
    <text evidence="17">Belongs to the AccD/PCCB family.</text>
</comment>
<dbReference type="GO" id="GO:2001295">
    <property type="term" value="P:malonyl-CoA biosynthetic process"/>
    <property type="evidence" value="ECO:0007669"/>
    <property type="project" value="UniProtKB-UniRule"/>
</dbReference>
<evidence type="ECO:0000256" key="14">
    <source>
        <dbReference type="ARBA" id="ARBA00023160"/>
    </source>
</evidence>
<keyword evidence="12 17" id="KW-0067">ATP-binding</keyword>
<dbReference type="GO" id="GO:0003989">
    <property type="term" value="F:acetyl-CoA carboxylase activity"/>
    <property type="evidence" value="ECO:0007669"/>
    <property type="project" value="InterPro"/>
</dbReference>
<comment type="similarity">
    <text evidence="4">In the N-terminal section; belongs to the AccD/PCCB family.</text>
</comment>
<dbReference type="GO" id="GO:0016743">
    <property type="term" value="F:carboxyl- or carbamoyltransferase activity"/>
    <property type="evidence" value="ECO:0007669"/>
    <property type="project" value="UniProtKB-UniRule"/>
</dbReference>
<name>A0A841CMU6_9PSEU</name>
<evidence type="ECO:0000256" key="15">
    <source>
        <dbReference type="ARBA" id="ARBA00025280"/>
    </source>
</evidence>
<keyword evidence="17" id="KW-0862">Zinc</keyword>
<comment type="caution">
    <text evidence="20">The sequence shown here is derived from an EMBL/GenBank/DDBJ whole genome shotgun (WGS) entry which is preliminary data.</text>
</comment>
<dbReference type="InterPro" id="IPR011763">
    <property type="entry name" value="COA_CT_C"/>
</dbReference>
<dbReference type="UniPathway" id="UPA00655">
    <property type="reaction ID" value="UER00711"/>
</dbReference>
<evidence type="ECO:0000259" key="19">
    <source>
        <dbReference type="PROSITE" id="PS50989"/>
    </source>
</evidence>
<evidence type="ECO:0000256" key="2">
    <source>
        <dbReference type="ARBA" id="ARBA00004956"/>
    </source>
</evidence>
<evidence type="ECO:0000313" key="21">
    <source>
        <dbReference type="Proteomes" id="UP000547510"/>
    </source>
</evidence>
<dbReference type="Pfam" id="PF03255">
    <property type="entry name" value="ACCA"/>
    <property type="match status" value="1"/>
</dbReference>
<evidence type="ECO:0000256" key="12">
    <source>
        <dbReference type="ARBA" id="ARBA00022840"/>
    </source>
</evidence>
<dbReference type="Gene3D" id="3.90.226.10">
    <property type="entry name" value="2-enoyl-CoA Hydratase, Chain A, domain 1"/>
    <property type="match status" value="2"/>
</dbReference>
<evidence type="ECO:0000256" key="3">
    <source>
        <dbReference type="ARBA" id="ARBA00006276"/>
    </source>
</evidence>
<keyword evidence="10 17" id="KW-0863">Zinc-finger</keyword>
<dbReference type="Proteomes" id="UP000547510">
    <property type="component" value="Unassembled WGS sequence"/>
</dbReference>
<evidence type="ECO:0000313" key="20">
    <source>
        <dbReference type="EMBL" id="MBB5959792.1"/>
    </source>
</evidence>
<dbReference type="AlphaFoldDB" id="A0A841CMU6"/>
<evidence type="ECO:0000259" key="18">
    <source>
        <dbReference type="PROSITE" id="PS50980"/>
    </source>
</evidence>
<keyword evidence="13 17" id="KW-0443">Lipid metabolism</keyword>
<sequence>MADALLARIRATADRWRRCPTCGGWWSRRVLEPCWTCPGCASPFRMSARRRIALLVDAGTFVEHDATLRPGDPLRFTDRVPYPTRYEQARARTGLSEAAVLGTAGIGGTRVALVVLDFDFMGGSMGVVVGEKVARGAEIASAERIPLLTVSASGGGRMQEGVLALQQGAKTAAAIRSLRDAGIPYISVLTDPVLGGVHVSFSSAGDVVIAEDGARAGFAGRRVIEQTSGQQLPPEFQSASFLLRHGHVDSVATRPELPRVLRRLVSYAGTRVAPPTVEPAPAPAMPPCDEDIDPWEAVRRVRATHRPRLRHYLDAMFTDVFELHGDRRSGEDPVVFGGFARLHGEAVVVIGHDRITCGPPEGRNNGMTRPSGYRKATRLMVLAARWGLPVVTLVDTPGAHPGAGSERANQSEAIAETMITVAGLATPVVCAVIGEGGSGGALALSIGDRLLMQQNATYSIISPEGCAAILFSDSAKAPDAARALGLRAVDLRRHGVVDEVVAEPPGGAHTDPARAADLLRHALRRHLDELRARPVRTIVAARARRLRALGRDWCLPGDDVTGPVDREGDRRELVR</sequence>
<comment type="similarity">
    <text evidence="3">In the C-terminal section; belongs to the AccA family.</text>
</comment>
<proteinExistence type="inferred from homology"/>
<dbReference type="GO" id="GO:0005524">
    <property type="term" value="F:ATP binding"/>
    <property type="evidence" value="ECO:0007669"/>
    <property type="project" value="UniProtKB-KW"/>
</dbReference>
<keyword evidence="7 17" id="KW-0444">Lipid biosynthesis</keyword>
<evidence type="ECO:0000256" key="10">
    <source>
        <dbReference type="ARBA" id="ARBA00022771"/>
    </source>
</evidence>
<comment type="subunit">
    <text evidence="5">Acetyl-CoA carboxylase is a heterotetramer composed of biotin carboxyl carrier protein (AccB), biotin carboxylase (AccC) and two subunits of ACCase subunit beta/alpha.</text>
</comment>
<dbReference type="PANTHER" id="PTHR42853">
    <property type="entry name" value="ACETYL-COENZYME A CARBOXYLASE CARBOXYL TRANSFERASE SUBUNIT ALPHA"/>
    <property type="match status" value="1"/>
</dbReference>
<dbReference type="HAMAP" id="MF_01395">
    <property type="entry name" value="AcetylCoA_CT_beta"/>
    <property type="match status" value="1"/>
</dbReference>
<dbReference type="GO" id="GO:0009317">
    <property type="term" value="C:acetyl-CoA carboxylase complex"/>
    <property type="evidence" value="ECO:0007669"/>
    <property type="project" value="InterPro"/>
</dbReference>
<comment type="cofactor">
    <cofactor evidence="17">
        <name>Zn(2+)</name>
        <dbReference type="ChEBI" id="CHEBI:29105"/>
    </cofactor>
    <text evidence="17">Binds 1 zinc ion per subunit.</text>
</comment>
<dbReference type="EMBL" id="JACHJN010000012">
    <property type="protein sequence ID" value="MBB5959792.1"/>
    <property type="molecule type" value="Genomic_DNA"/>
</dbReference>
<feature type="binding site" evidence="17">
    <location>
        <position position="37"/>
    </location>
    <ligand>
        <name>Zn(2+)</name>
        <dbReference type="ChEBI" id="CHEBI:29105"/>
    </ligand>
</feature>
<accession>A0A841CMU6</accession>
<keyword evidence="6 17" id="KW-0963">Cytoplasm</keyword>
<comment type="subunit">
    <text evidence="17">Acetyl-CoA carboxylase is a heterohexamer composed of biotin carboxyl carrier protein (AccB), biotin carboxylase (AccC) and two subunits each of ACCase subunit alpha (AccA) and ACCase subunit beta (AccD).</text>
</comment>
<dbReference type="GO" id="GO:0006633">
    <property type="term" value="P:fatty acid biosynthetic process"/>
    <property type="evidence" value="ECO:0007669"/>
    <property type="project" value="UniProtKB-KW"/>
</dbReference>
<protein>
    <recommendedName>
        <fullName evidence="17">Acetyl-coenzyme A carboxylase carboxyl transferase subunit beta</fullName>
        <shortName evidence="17">ACCase subunit beta</shortName>
        <shortName evidence="17">Acetyl-CoA carboxylase carboxyltransferase subunit beta</shortName>
        <ecNumber evidence="17">2.1.3.15</ecNumber>
    </recommendedName>
</protein>
<dbReference type="PROSITE" id="PS50980">
    <property type="entry name" value="COA_CT_NTER"/>
    <property type="match status" value="1"/>
</dbReference>
<evidence type="ECO:0000256" key="11">
    <source>
        <dbReference type="ARBA" id="ARBA00022832"/>
    </source>
</evidence>
<evidence type="ECO:0000256" key="1">
    <source>
        <dbReference type="ARBA" id="ARBA00004496"/>
    </source>
</evidence>
<dbReference type="InterPro" id="IPR011762">
    <property type="entry name" value="COA_CT_N"/>
</dbReference>
<feature type="binding site" evidence="17">
    <location>
        <position position="22"/>
    </location>
    <ligand>
        <name>Zn(2+)</name>
        <dbReference type="ChEBI" id="CHEBI:29105"/>
    </ligand>
</feature>
<dbReference type="InterPro" id="IPR000438">
    <property type="entry name" value="Acetyl_CoA_COase_Trfase_b_su"/>
</dbReference>
<evidence type="ECO:0000256" key="6">
    <source>
        <dbReference type="ARBA" id="ARBA00022490"/>
    </source>
</evidence>
<keyword evidence="9 17" id="KW-0547">Nucleotide-binding</keyword>
<comment type="caution">
    <text evidence="17">Lacks conserved residue(s) required for the propagation of feature annotation.</text>
</comment>
<comment type="catalytic activity">
    <reaction evidence="16 17">
        <text>N(6)-carboxybiotinyl-L-lysyl-[protein] + acetyl-CoA = N(6)-biotinyl-L-lysyl-[protein] + malonyl-CoA</text>
        <dbReference type="Rhea" id="RHEA:54728"/>
        <dbReference type="Rhea" id="RHEA-COMP:10505"/>
        <dbReference type="Rhea" id="RHEA-COMP:10506"/>
        <dbReference type="ChEBI" id="CHEBI:57288"/>
        <dbReference type="ChEBI" id="CHEBI:57384"/>
        <dbReference type="ChEBI" id="CHEBI:83144"/>
        <dbReference type="ChEBI" id="CHEBI:83145"/>
        <dbReference type="EC" id="2.1.3.15"/>
    </reaction>
</comment>
<dbReference type="EC" id="2.1.3.15" evidence="17"/>
<evidence type="ECO:0000256" key="7">
    <source>
        <dbReference type="ARBA" id="ARBA00022516"/>
    </source>
</evidence>
<feature type="binding site" evidence="17">
    <location>
        <position position="40"/>
    </location>
    <ligand>
        <name>Zn(2+)</name>
        <dbReference type="ChEBI" id="CHEBI:29105"/>
    </ligand>
</feature>
<keyword evidence="20" id="KW-0436">Ligase</keyword>
<evidence type="ECO:0000256" key="8">
    <source>
        <dbReference type="ARBA" id="ARBA00022679"/>
    </source>
</evidence>
<gene>
    <name evidence="17" type="primary">accD</name>
    <name evidence="20" type="ORF">FHS29_006413</name>
</gene>
<organism evidence="20 21">
    <name type="scientific">Saccharothrix tamanrassetensis</name>
    <dbReference type="NCBI Taxonomy" id="1051531"/>
    <lineage>
        <taxon>Bacteria</taxon>
        <taxon>Bacillati</taxon>
        <taxon>Actinomycetota</taxon>
        <taxon>Actinomycetes</taxon>
        <taxon>Pseudonocardiales</taxon>
        <taxon>Pseudonocardiaceae</taxon>
        <taxon>Saccharothrix</taxon>
    </lineage>
</organism>
<dbReference type="PROSITE" id="PS50989">
    <property type="entry name" value="COA_CT_CTER"/>
    <property type="match status" value="1"/>
</dbReference>
<keyword evidence="8 17" id="KW-0808">Transferase</keyword>
<dbReference type="PRINTS" id="PR01070">
    <property type="entry name" value="ACCCTRFRASEB"/>
</dbReference>
<dbReference type="InterPro" id="IPR001095">
    <property type="entry name" value="Acetyl_CoA_COase_a_su"/>
</dbReference>
<evidence type="ECO:0000256" key="13">
    <source>
        <dbReference type="ARBA" id="ARBA00023098"/>
    </source>
</evidence>